<evidence type="ECO:0000259" key="16">
    <source>
        <dbReference type="PROSITE" id="PS50850"/>
    </source>
</evidence>
<dbReference type="FunFam" id="1.20.1250.20:FF:000129">
    <property type="entry name" value="Major Facilitator Superfamily (MFS)"/>
    <property type="match status" value="1"/>
</dbReference>
<name>A0A6G0XRA8_9STRA</name>
<evidence type="ECO:0000256" key="3">
    <source>
        <dbReference type="ARBA" id="ARBA00011738"/>
    </source>
</evidence>
<organism evidence="17 18">
    <name type="scientific">Aphanomyces euteiches</name>
    <dbReference type="NCBI Taxonomy" id="100861"/>
    <lineage>
        <taxon>Eukaryota</taxon>
        <taxon>Sar</taxon>
        <taxon>Stramenopiles</taxon>
        <taxon>Oomycota</taxon>
        <taxon>Saprolegniomycetes</taxon>
        <taxon>Saprolegniales</taxon>
        <taxon>Verrucalvaceae</taxon>
        <taxon>Aphanomyces</taxon>
    </lineage>
</organism>
<comment type="subcellular location">
    <subcellularLocation>
        <location evidence="1">Membrane</location>
        <topology evidence="1">Multi-pass membrane protein</topology>
    </subcellularLocation>
</comment>
<dbReference type="InterPro" id="IPR020846">
    <property type="entry name" value="MFS_dom"/>
</dbReference>
<dbReference type="Pfam" id="PF00083">
    <property type="entry name" value="Sugar_tr"/>
    <property type="match status" value="1"/>
</dbReference>
<comment type="catalytic activity">
    <reaction evidence="9">
        <text>D-xylose(out) = D-xylose(in)</text>
        <dbReference type="Rhea" id="RHEA:78427"/>
        <dbReference type="ChEBI" id="CHEBI:53455"/>
    </reaction>
    <physiologicalReaction direction="left-to-right" evidence="9">
        <dbReference type="Rhea" id="RHEA:78428"/>
    </physiologicalReaction>
</comment>
<dbReference type="Gene3D" id="1.20.1250.20">
    <property type="entry name" value="MFS general substrate transporter like domains"/>
    <property type="match status" value="1"/>
</dbReference>
<dbReference type="InterPro" id="IPR003663">
    <property type="entry name" value="Sugar/inositol_transpt"/>
</dbReference>
<feature type="transmembrane region" description="Helical" evidence="15">
    <location>
        <begin position="105"/>
        <end position="124"/>
    </location>
</feature>
<dbReference type="InterPro" id="IPR005829">
    <property type="entry name" value="Sugar_transporter_CS"/>
</dbReference>
<comment type="catalytic activity">
    <reaction evidence="11">
        <text>D-glucosamine(out) = D-glucosamine(in)</text>
        <dbReference type="Rhea" id="RHEA:78423"/>
        <dbReference type="ChEBI" id="CHEBI:58723"/>
    </reaction>
    <physiologicalReaction direction="left-to-right" evidence="11">
        <dbReference type="Rhea" id="RHEA:78424"/>
    </physiologicalReaction>
</comment>
<dbReference type="PANTHER" id="PTHR48022:SF2">
    <property type="entry name" value="PLASTIDIC GLUCOSE TRANSPORTER 4"/>
    <property type="match status" value="1"/>
</dbReference>
<evidence type="ECO:0000256" key="12">
    <source>
        <dbReference type="ARBA" id="ARBA00044710"/>
    </source>
</evidence>
<comment type="similarity">
    <text evidence="2 14">Belongs to the major facilitator superfamily. Sugar transporter (TC 2.A.1.1) family.</text>
</comment>
<evidence type="ECO:0000256" key="11">
    <source>
        <dbReference type="ARBA" id="ARBA00044668"/>
    </source>
</evidence>
<evidence type="ECO:0000313" key="18">
    <source>
        <dbReference type="Proteomes" id="UP000481153"/>
    </source>
</evidence>
<feature type="transmembrane region" description="Helical" evidence="15">
    <location>
        <begin position="340"/>
        <end position="360"/>
    </location>
</feature>
<dbReference type="Proteomes" id="UP000481153">
    <property type="component" value="Unassembled WGS sequence"/>
</dbReference>
<feature type="transmembrane region" description="Helical" evidence="15">
    <location>
        <begin position="81"/>
        <end position="98"/>
    </location>
</feature>
<dbReference type="EMBL" id="VJMJ01000022">
    <property type="protein sequence ID" value="KAF0742969.1"/>
    <property type="molecule type" value="Genomic_DNA"/>
</dbReference>
<evidence type="ECO:0000256" key="13">
    <source>
        <dbReference type="ARBA" id="ARBA00044780"/>
    </source>
</evidence>
<evidence type="ECO:0000256" key="15">
    <source>
        <dbReference type="SAM" id="Phobius"/>
    </source>
</evidence>
<accession>A0A6G0XRA8</accession>
<feature type="transmembrane region" description="Helical" evidence="15">
    <location>
        <begin position="416"/>
        <end position="439"/>
    </location>
</feature>
<dbReference type="PANTHER" id="PTHR48022">
    <property type="entry name" value="PLASTIDIC GLUCOSE TRANSPORTER 4"/>
    <property type="match status" value="1"/>
</dbReference>
<comment type="catalytic activity">
    <reaction evidence="8">
        <text>D-glucose(out) = D-glucose(in)</text>
        <dbReference type="Rhea" id="RHEA:60376"/>
        <dbReference type="ChEBI" id="CHEBI:4167"/>
    </reaction>
    <physiologicalReaction direction="left-to-right" evidence="8">
        <dbReference type="Rhea" id="RHEA:60377"/>
    </physiologicalReaction>
</comment>
<comment type="subunit">
    <text evidence="3">Homodimer.</text>
</comment>
<keyword evidence="14" id="KW-0813">Transport</keyword>
<evidence type="ECO:0000256" key="14">
    <source>
        <dbReference type="RuleBase" id="RU003346"/>
    </source>
</evidence>
<dbReference type="InterPro" id="IPR005828">
    <property type="entry name" value="MFS_sugar_transport-like"/>
</dbReference>
<evidence type="ECO:0000256" key="4">
    <source>
        <dbReference type="ARBA" id="ARBA00022692"/>
    </source>
</evidence>
<dbReference type="VEuPathDB" id="FungiDB:AeMF1_013941"/>
<evidence type="ECO:0000256" key="6">
    <source>
        <dbReference type="ARBA" id="ARBA00023136"/>
    </source>
</evidence>
<dbReference type="SUPFAM" id="SSF103473">
    <property type="entry name" value="MFS general substrate transporter"/>
    <property type="match status" value="1"/>
</dbReference>
<evidence type="ECO:0000256" key="2">
    <source>
        <dbReference type="ARBA" id="ARBA00010992"/>
    </source>
</evidence>
<protein>
    <recommendedName>
        <fullName evidence="13">Hexose transporter 1</fullName>
    </recommendedName>
</protein>
<feature type="transmembrane region" description="Helical" evidence="15">
    <location>
        <begin position="312"/>
        <end position="333"/>
    </location>
</feature>
<dbReference type="InterPro" id="IPR050360">
    <property type="entry name" value="MFS_Sugar_Transporters"/>
</dbReference>
<comment type="catalytic activity">
    <reaction evidence="10">
        <text>D-mannose(out) = D-mannose(in)</text>
        <dbReference type="Rhea" id="RHEA:78391"/>
        <dbReference type="ChEBI" id="CHEBI:4208"/>
    </reaction>
    <physiologicalReaction direction="left-to-right" evidence="10">
        <dbReference type="Rhea" id="RHEA:78392"/>
    </physiologicalReaction>
</comment>
<keyword evidence="6 15" id="KW-0472">Membrane</keyword>
<reference evidence="17 18" key="1">
    <citation type="submission" date="2019-07" db="EMBL/GenBank/DDBJ databases">
        <title>Genomics analysis of Aphanomyces spp. identifies a new class of oomycete effector associated with host adaptation.</title>
        <authorList>
            <person name="Gaulin E."/>
        </authorList>
    </citation>
    <scope>NUCLEOTIDE SEQUENCE [LARGE SCALE GENOMIC DNA]</scope>
    <source>
        <strain evidence="17 18">ATCC 201684</strain>
    </source>
</reference>
<dbReference type="GO" id="GO:0005351">
    <property type="term" value="F:carbohydrate:proton symporter activity"/>
    <property type="evidence" value="ECO:0007669"/>
    <property type="project" value="TreeGrafter"/>
</dbReference>
<feature type="transmembrane region" description="Helical" evidence="15">
    <location>
        <begin position="165"/>
        <end position="188"/>
    </location>
</feature>
<keyword evidence="5 15" id="KW-1133">Transmembrane helix</keyword>
<evidence type="ECO:0000256" key="1">
    <source>
        <dbReference type="ARBA" id="ARBA00004141"/>
    </source>
</evidence>
<evidence type="ECO:0000256" key="5">
    <source>
        <dbReference type="ARBA" id="ARBA00022989"/>
    </source>
</evidence>
<feature type="domain" description="Major facilitator superfamily (MFS) profile" evidence="16">
    <location>
        <begin position="19"/>
        <end position="469"/>
    </location>
</feature>
<feature type="transmembrane region" description="Helical" evidence="15">
    <location>
        <begin position="12"/>
        <end position="32"/>
    </location>
</feature>
<dbReference type="GO" id="GO:0016020">
    <property type="term" value="C:membrane"/>
    <property type="evidence" value="ECO:0007669"/>
    <property type="project" value="UniProtKB-SubCell"/>
</dbReference>
<comment type="caution">
    <text evidence="17">The sequence shown here is derived from an EMBL/GenBank/DDBJ whole genome shotgun (WGS) entry which is preliminary data.</text>
</comment>
<keyword evidence="4 15" id="KW-0812">Transmembrane</keyword>
<proteinExistence type="inferred from homology"/>
<evidence type="ECO:0000313" key="17">
    <source>
        <dbReference type="EMBL" id="KAF0742969.1"/>
    </source>
</evidence>
<keyword evidence="18" id="KW-1185">Reference proteome</keyword>
<sequence>MADLPQEPAQGNKLYAILVCIFASLGGVFFGYDLGATGGVIVMDSFLRDFCLPYGHTMLQCTAASSDLPSDYLNFTTLYNVLYYLGCIVGAYVGGVIADKYGRRMTIFCAGCLVFVGTCMLVFSNKGNHALALCARVVQGIGVGNASFSLPVFGAEMAPKELRGMLSGFMQMSLVAGQVLAGFINLGVHNTEHGWRTVLGVGLAFPVIVTSGIFCVPESPRWMFQHKGPDAAEATLVRLRKTQNVGDEMKAIGEALEEEGSGQTTWADVFHPSIRRRVYIAMALQLLQQATGVNPVFTYGGQIFKDVLGNGIWSLLILQIVNFLSTMPAMLWVDKFGRRSLLLIGAVGMVFGMVVAATAFTIGCHGNNNDLGCSKTAGWIMIAATAVFIFHFAISWGPVCWIYPAEIFPMKVRAKAVSLSTMANWAVGALMIGILKLFPYLHVNGVFYLFTGLCSCAGIFVYYFCPETKGLLLEEIELLFNGDKSNSVEVIVTPVQEDKE</sequence>
<dbReference type="PROSITE" id="PS00216">
    <property type="entry name" value="SUGAR_TRANSPORT_1"/>
    <property type="match status" value="2"/>
</dbReference>
<dbReference type="PROSITE" id="PS50850">
    <property type="entry name" value="MFS"/>
    <property type="match status" value="1"/>
</dbReference>
<comment type="catalytic activity">
    <reaction evidence="7">
        <text>D-galactose(in) = D-galactose(out)</text>
        <dbReference type="Rhea" id="RHEA:34915"/>
        <dbReference type="ChEBI" id="CHEBI:4139"/>
    </reaction>
    <physiologicalReaction direction="right-to-left" evidence="7">
        <dbReference type="Rhea" id="RHEA:34917"/>
    </physiologicalReaction>
</comment>
<evidence type="ECO:0000256" key="10">
    <source>
        <dbReference type="ARBA" id="ARBA00044662"/>
    </source>
</evidence>
<dbReference type="InterPro" id="IPR036259">
    <property type="entry name" value="MFS_trans_sf"/>
</dbReference>
<evidence type="ECO:0000256" key="7">
    <source>
        <dbReference type="ARBA" id="ARBA00044637"/>
    </source>
</evidence>
<comment type="catalytic activity">
    <reaction evidence="12">
        <text>D-fructose(out) = D-fructose(in)</text>
        <dbReference type="Rhea" id="RHEA:60372"/>
        <dbReference type="ChEBI" id="CHEBI:37721"/>
    </reaction>
    <physiologicalReaction direction="left-to-right" evidence="12">
        <dbReference type="Rhea" id="RHEA:60373"/>
    </physiologicalReaction>
</comment>
<dbReference type="AlphaFoldDB" id="A0A6G0XRA8"/>
<feature type="transmembrane region" description="Helical" evidence="15">
    <location>
        <begin position="380"/>
        <end position="404"/>
    </location>
</feature>
<feature type="transmembrane region" description="Helical" evidence="15">
    <location>
        <begin position="445"/>
        <end position="465"/>
    </location>
</feature>
<evidence type="ECO:0000256" key="8">
    <source>
        <dbReference type="ARBA" id="ARBA00044648"/>
    </source>
</evidence>
<gene>
    <name evidence="17" type="ORF">Ae201684_002034</name>
</gene>
<feature type="transmembrane region" description="Helical" evidence="15">
    <location>
        <begin position="194"/>
        <end position="216"/>
    </location>
</feature>
<dbReference type="PROSITE" id="PS00217">
    <property type="entry name" value="SUGAR_TRANSPORT_2"/>
    <property type="match status" value="1"/>
</dbReference>
<dbReference type="PRINTS" id="PR00171">
    <property type="entry name" value="SUGRTRNSPORT"/>
</dbReference>
<evidence type="ECO:0000256" key="9">
    <source>
        <dbReference type="ARBA" id="ARBA00044656"/>
    </source>
</evidence>
<dbReference type="NCBIfam" id="TIGR00879">
    <property type="entry name" value="SP"/>
    <property type="match status" value="1"/>
</dbReference>